<dbReference type="SUPFAM" id="SSF48208">
    <property type="entry name" value="Six-hairpin glycosidases"/>
    <property type="match status" value="1"/>
</dbReference>
<dbReference type="InterPro" id="IPR010905">
    <property type="entry name" value="Glyco_hydro_88"/>
</dbReference>
<dbReference type="STRING" id="1492738.FEM21_13400"/>
<evidence type="ECO:0000313" key="3">
    <source>
        <dbReference type="Proteomes" id="UP000027064"/>
    </source>
</evidence>
<comment type="caution">
    <text evidence="2">The sequence shown here is derived from an EMBL/GenBank/DDBJ whole genome shotgun (WGS) entry which is preliminary data.</text>
</comment>
<dbReference type="GO" id="GO:0016787">
    <property type="term" value="F:hydrolase activity"/>
    <property type="evidence" value="ECO:0007669"/>
    <property type="project" value="UniProtKB-KW"/>
</dbReference>
<dbReference type="InterPro" id="IPR012341">
    <property type="entry name" value="6hp_glycosidase-like_sf"/>
</dbReference>
<dbReference type="PANTHER" id="PTHR33886">
    <property type="entry name" value="UNSATURATED RHAMNOGALACTURONAN HYDROLASE (EUROFUNG)"/>
    <property type="match status" value="1"/>
</dbReference>
<proteinExistence type="predicted"/>
<evidence type="ECO:0008006" key="4">
    <source>
        <dbReference type="Google" id="ProtNLM"/>
    </source>
</evidence>
<dbReference type="GO" id="GO:0005975">
    <property type="term" value="P:carbohydrate metabolic process"/>
    <property type="evidence" value="ECO:0007669"/>
    <property type="project" value="InterPro"/>
</dbReference>
<name>A0A066WN56_9FLAO</name>
<dbReference type="PANTHER" id="PTHR33886:SF8">
    <property type="entry name" value="UNSATURATED RHAMNOGALACTURONAN HYDROLASE (EUROFUNG)"/>
    <property type="match status" value="1"/>
</dbReference>
<dbReference type="Proteomes" id="UP000027064">
    <property type="component" value="Unassembled WGS sequence"/>
</dbReference>
<protein>
    <recommendedName>
        <fullName evidence="4">Glycosyl hydrolase family 88</fullName>
    </recommendedName>
</protein>
<dbReference type="OrthoDB" id="6381507at2"/>
<sequence length="408" mass="46737">MKNRIKHSFFVLLVNTTIVFGQSKSKNDFEGIAPIEWAKKMADSDQKRIPNPVFLDGAKNPKWNYTNGLVTLASQKLYNYTKEQKYWDYGILYADQLIDKNGKILGGYALDRYSLDLINSGKILFEIYNKTGEERYKKAMDTLYKQLESHPRNSDGGYWHKKNYPWQMWLDGVYMADPFSAEYGVVFNVPKSIDDAILQVELIQKHTFDPKTGLNFHGYDEKRAQFWANKQTGLSSHIWSRAQGWYCMALVDILDFVPKEHPKRKELIQILQKVFAAVLKAQEKDSGVWWQVMDQPGRKGNYLESTCSTMFVYSFAKAYRNGYVDKSYLKSATKGFNGILKQFVKENQDGTITITKCCSVAGLGGKNPQDRDGSFDYYISEPIGDNDAKAVGPFIMAGIELQKISDKK</sequence>
<accession>A0A066WN56</accession>
<dbReference type="InterPro" id="IPR052043">
    <property type="entry name" value="PolySaccharide_Degr_Enz"/>
</dbReference>
<reference evidence="2 3" key="1">
    <citation type="submission" date="2014-05" db="EMBL/GenBank/DDBJ databases">
        <title>Genome Sequence of Flavobacterium sp. EM1321.</title>
        <authorList>
            <person name="Shin S.-K."/>
            <person name="Yi H."/>
        </authorList>
    </citation>
    <scope>NUCLEOTIDE SEQUENCE [LARGE SCALE GENOMIC DNA]</scope>
    <source>
        <strain evidence="2 3">EM1321</strain>
    </source>
</reference>
<evidence type="ECO:0000313" key="2">
    <source>
        <dbReference type="EMBL" id="KDN55457.1"/>
    </source>
</evidence>
<gene>
    <name evidence="2" type="ORF">FEM21_13400</name>
</gene>
<dbReference type="Pfam" id="PF07470">
    <property type="entry name" value="Glyco_hydro_88"/>
    <property type="match status" value="1"/>
</dbReference>
<keyword evidence="3" id="KW-1185">Reference proteome</keyword>
<organism evidence="2 3">
    <name type="scientific">Flavobacterium seoulense</name>
    <dbReference type="NCBI Taxonomy" id="1492738"/>
    <lineage>
        <taxon>Bacteria</taxon>
        <taxon>Pseudomonadati</taxon>
        <taxon>Bacteroidota</taxon>
        <taxon>Flavobacteriia</taxon>
        <taxon>Flavobacteriales</taxon>
        <taxon>Flavobacteriaceae</taxon>
        <taxon>Flavobacterium</taxon>
    </lineage>
</organism>
<dbReference type="RefSeq" id="WP_035659037.1">
    <property type="nucleotide sequence ID" value="NZ_JNCA01000013.1"/>
</dbReference>
<dbReference type="InterPro" id="IPR008928">
    <property type="entry name" value="6-hairpin_glycosidase_sf"/>
</dbReference>
<evidence type="ECO:0000256" key="1">
    <source>
        <dbReference type="ARBA" id="ARBA00022801"/>
    </source>
</evidence>
<dbReference type="Gene3D" id="1.50.10.10">
    <property type="match status" value="1"/>
</dbReference>
<dbReference type="PATRIC" id="fig|1492738.3.peg.1332"/>
<keyword evidence="1" id="KW-0378">Hydrolase</keyword>
<dbReference type="EMBL" id="JNCA01000013">
    <property type="protein sequence ID" value="KDN55457.1"/>
    <property type="molecule type" value="Genomic_DNA"/>
</dbReference>
<dbReference type="eggNOG" id="COG4225">
    <property type="taxonomic scope" value="Bacteria"/>
</dbReference>
<dbReference type="AlphaFoldDB" id="A0A066WN56"/>